<dbReference type="HOGENOM" id="CLU_108696_5_4_6"/>
<dbReference type="InterPro" id="IPR003231">
    <property type="entry name" value="ACP"/>
</dbReference>
<dbReference type="AlphaFoldDB" id="A9KGP4"/>
<accession>A9KGP4</accession>
<dbReference type="PANTHER" id="PTHR20863:SF76">
    <property type="entry name" value="CARRIER DOMAIN-CONTAINING PROTEIN"/>
    <property type="match status" value="1"/>
</dbReference>
<evidence type="ECO:0000313" key="4">
    <source>
        <dbReference type="EMBL" id="ABS76748.1"/>
    </source>
</evidence>
<dbReference type="KEGG" id="cbd:CBUD_1756"/>
<evidence type="ECO:0000313" key="5">
    <source>
        <dbReference type="Proteomes" id="UP000008555"/>
    </source>
</evidence>
<evidence type="ECO:0000259" key="3">
    <source>
        <dbReference type="PROSITE" id="PS50075"/>
    </source>
</evidence>
<keyword evidence="1" id="KW-0596">Phosphopantetheine</keyword>
<dbReference type="Gene3D" id="1.10.1200.10">
    <property type="entry name" value="ACP-like"/>
    <property type="match status" value="1"/>
</dbReference>
<organism evidence="4 5">
    <name type="scientific">Coxiella burnetii (strain Dugway 5J108-111)</name>
    <dbReference type="NCBI Taxonomy" id="434922"/>
    <lineage>
        <taxon>Bacteria</taxon>
        <taxon>Pseudomonadati</taxon>
        <taxon>Pseudomonadota</taxon>
        <taxon>Gammaproteobacteria</taxon>
        <taxon>Legionellales</taxon>
        <taxon>Coxiellaceae</taxon>
        <taxon>Coxiella</taxon>
    </lineage>
</organism>
<dbReference type="GO" id="GO:0016020">
    <property type="term" value="C:membrane"/>
    <property type="evidence" value="ECO:0007669"/>
    <property type="project" value="GOC"/>
</dbReference>
<sequence>MKNQINHRIKTIIAAQSQIPIENVHDNSKFHANLGFDSLDVVNLISAINMEFSLNLMENDIIHLETVAELVDCVEQKIENKSA</sequence>
<dbReference type="GO" id="GO:0000035">
    <property type="term" value="F:acyl binding"/>
    <property type="evidence" value="ECO:0007669"/>
    <property type="project" value="TreeGrafter"/>
</dbReference>
<dbReference type="EMBL" id="CP000733">
    <property type="protein sequence ID" value="ABS76748.1"/>
    <property type="molecule type" value="Genomic_DNA"/>
</dbReference>
<dbReference type="PANTHER" id="PTHR20863">
    <property type="entry name" value="ACYL CARRIER PROTEIN"/>
    <property type="match status" value="1"/>
</dbReference>
<dbReference type="SUPFAM" id="SSF47336">
    <property type="entry name" value="ACP-like"/>
    <property type="match status" value="1"/>
</dbReference>
<dbReference type="InterPro" id="IPR036736">
    <property type="entry name" value="ACP-like_sf"/>
</dbReference>
<dbReference type="RefSeq" id="WP_011997256.1">
    <property type="nucleotide sequence ID" value="NC_009727.1"/>
</dbReference>
<protein>
    <submittedName>
        <fullName evidence="4">Acyl carrier protein</fullName>
    </submittedName>
</protein>
<dbReference type="GO" id="GO:0009245">
    <property type="term" value="P:lipid A biosynthetic process"/>
    <property type="evidence" value="ECO:0007669"/>
    <property type="project" value="TreeGrafter"/>
</dbReference>
<evidence type="ECO:0000256" key="2">
    <source>
        <dbReference type="ARBA" id="ARBA00022553"/>
    </source>
</evidence>
<evidence type="ECO:0000256" key="1">
    <source>
        <dbReference type="ARBA" id="ARBA00022450"/>
    </source>
</evidence>
<proteinExistence type="predicted"/>
<gene>
    <name evidence="4" type="ordered locus">CBUD_1756</name>
</gene>
<feature type="domain" description="Carrier" evidence="3">
    <location>
        <begin position="3"/>
        <end position="78"/>
    </location>
</feature>
<keyword evidence="2" id="KW-0597">Phosphoprotein</keyword>
<dbReference type="Proteomes" id="UP000008555">
    <property type="component" value="Chromosome"/>
</dbReference>
<dbReference type="PROSITE" id="PS50075">
    <property type="entry name" value="CARRIER"/>
    <property type="match status" value="1"/>
</dbReference>
<name>A9KGP4_COXBN</name>
<dbReference type="GO" id="GO:0000036">
    <property type="term" value="F:acyl carrier activity"/>
    <property type="evidence" value="ECO:0007669"/>
    <property type="project" value="TreeGrafter"/>
</dbReference>
<dbReference type="Pfam" id="PF00550">
    <property type="entry name" value="PP-binding"/>
    <property type="match status" value="1"/>
</dbReference>
<dbReference type="InterPro" id="IPR009081">
    <property type="entry name" value="PP-bd_ACP"/>
</dbReference>
<reference evidence="4 5" key="1">
    <citation type="journal article" date="2009" name="Infect. Immun.">
        <title>Comparative genomics reveal extensive transposon-mediated genomic plasticity and diversity among potential effector proteins within the genus Coxiella.</title>
        <authorList>
            <person name="Beare P.A."/>
            <person name="Unsworth N."/>
            <person name="Andoh M."/>
            <person name="Voth D.E."/>
            <person name="Omsland A."/>
            <person name="Gilk S.D."/>
            <person name="Williams K.P."/>
            <person name="Sobral B.W."/>
            <person name="Kupko J.J.III."/>
            <person name="Porcella S.F."/>
            <person name="Samuel J.E."/>
            <person name="Heinzen R.A."/>
        </authorList>
    </citation>
    <scope>NUCLEOTIDE SEQUENCE [LARGE SCALE GENOMIC DNA]</scope>
    <source>
        <strain evidence="4 5">Dugway 5J108-111</strain>
    </source>
</reference>
<dbReference type="GO" id="GO:0005829">
    <property type="term" value="C:cytosol"/>
    <property type="evidence" value="ECO:0007669"/>
    <property type="project" value="TreeGrafter"/>
</dbReference>